<organism evidence="2 3">
    <name type="scientific">Corallococcus exiguus</name>
    <dbReference type="NCBI Taxonomy" id="83462"/>
    <lineage>
        <taxon>Bacteria</taxon>
        <taxon>Pseudomonadati</taxon>
        <taxon>Myxococcota</taxon>
        <taxon>Myxococcia</taxon>
        <taxon>Myxococcales</taxon>
        <taxon>Cystobacterineae</taxon>
        <taxon>Myxococcaceae</taxon>
        <taxon>Corallococcus</taxon>
    </lineage>
</organism>
<feature type="transmembrane region" description="Helical" evidence="1">
    <location>
        <begin position="21"/>
        <end position="40"/>
    </location>
</feature>
<keyword evidence="3" id="KW-1185">Reference proteome</keyword>
<proteinExistence type="predicted"/>
<evidence type="ECO:0000256" key="1">
    <source>
        <dbReference type="SAM" id="Phobius"/>
    </source>
</evidence>
<sequence>MKQLLSQDIVRRAFRHAGFKVAAVATVGVALTSAISFASVSARTPTHDFTQADVDAIVAQIRQVPTDTFYIRLPTFSPRGGVNGSRLYGTLPLAYVRRMASVQHVALDEQSNIMGLVMDPNTEAGMASGEKSRRVALAIDAVLADVTPASYQFLR</sequence>
<keyword evidence="1" id="KW-0812">Transmembrane</keyword>
<name>A0A7Y1WWX4_9BACT</name>
<reference evidence="2 3" key="1">
    <citation type="submission" date="2020-01" db="EMBL/GenBank/DDBJ databases">
        <title>The draft genome sequence of Corallococcus exiguus DSM 14696.</title>
        <authorList>
            <person name="Zhang X."/>
            <person name="Zhu H."/>
        </authorList>
    </citation>
    <scope>NUCLEOTIDE SEQUENCE [LARGE SCALE GENOMIC DNA]</scope>
    <source>
        <strain evidence="2 3">DSM 14696</strain>
    </source>
</reference>
<keyword evidence="1" id="KW-1133">Transmembrane helix</keyword>
<accession>A0A7Y1WWX4</accession>
<evidence type="ECO:0000313" key="2">
    <source>
        <dbReference type="EMBL" id="NBC43975.1"/>
    </source>
</evidence>
<dbReference type="Proteomes" id="UP000537825">
    <property type="component" value="Unassembled WGS sequence"/>
</dbReference>
<dbReference type="AlphaFoldDB" id="A0A7Y1WWX4"/>
<comment type="caution">
    <text evidence="2">The sequence shown here is derived from an EMBL/GenBank/DDBJ whole genome shotgun (WGS) entry which is preliminary data.</text>
</comment>
<protein>
    <submittedName>
        <fullName evidence="2">Uncharacterized protein</fullName>
    </submittedName>
</protein>
<dbReference type="RefSeq" id="WP_120578310.1">
    <property type="nucleotide sequence ID" value="NZ_CBCSLE010000128.1"/>
</dbReference>
<dbReference type="EMBL" id="JAAAPK010000009">
    <property type="protein sequence ID" value="NBC43975.1"/>
    <property type="molecule type" value="Genomic_DNA"/>
</dbReference>
<keyword evidence="1" id="KW-0472">Membrane</keyword>
<gene>
    <name evidence="2" type="ORF">GTZ93_29625</name>
</gene>
<evidence type="ECO:0000313" key="3">
    <source>
        <dbReference type="Proteomes" id="UP000537825"/>
    </source>
</evidence>